<sequence>MNDPDHSGEDVTTNAPIPVSPERHGGRFWRRFTSWDFAARRRLVPIVLGEHEQVAASLPFFFVRTRAGVWPVALSRLREEGPCAMVSPNGVWRGSYIPSILRVHPFTAQRTPEGSLALLVDEASGFVTDDPGDEPFFTDDGNPTPAMQQVIGFFQERTAAETRTRDAMAEVMARDLLVPFEAPPGLAQMDTQGLLVPDRARIESLRRTELSALHRCGALVLLHVQAVSLHHLPLIAAAEAQPDRPASAAAPDLPTAAPDTPGPAQEAALSGFLDALAASQEREADLPARDEDEKPDHDGPTGTSRG</sequence>
<dbReference type="InterPro" id="IPR010836">
    <property type="entry name" value="SapC"/>
</dbReference>
<evidence type="ECO:0000313" key="2">
    <source>
        <dbReference type="EMBL" id="KAA0921167.1"/>
    </source>
</evidence>
<name>A0A5A9ZVA8_9RHOB</name>
<accession>A0A5A9ZVA8</accession>
<evidence type="ECO:0000313" key="3">
    <source>
        <dbReference type="Proteomes" id="UP000325291"/>
    </source>
</evidence>
<feature type="compositionally biased region" description="Basic and acidic residues" evidence="1">
    <location>
        <begin position="280"/>
        <end position="299"/>
    </location>
</feature>
<protein>
    <submittedName>
        <fullName evidence="2">SapC family protein</fullName>
    </submittedName>
</protein>
<dbReference type="Proteomes" id="UP000325291">
    <property type="component" value="Unassembled WGS sequence"/>
</dbReference>
<comment type="caution">
    <text evidence="2">The sequence shown here is derived from an EMBL/GenBank/DDBJ whole genome shotgun (WGS) entry which is preliminary data.</text>
</comment>
<dbReference type="Pfam" id="PF07277">
    <property type="entry name" value="SapC"/>
    <property type="match status" value="1"/>
</dbReference>
<reference evidence="2 3" key="1">
    <citation type="submission" date="2019-07" db="EMBL/GenBank/DDBJ databases">
        <title>Aquicoccus porphyridii gen. nov., sp. nov., isolated from a small marine red alga, Porphyridium marinum.</title>
        <authorList>
            <person name="Liu L."/>
        </authorList>
    </citation>
    <scope>NUCLEOTIDE SEQUENCE [LARGE SCALE GENOMIC DNA]</scope>
    <source>
        <strain evidence="2 3">L1 8-17</strain>
    </source>
</reference>
<proteinExistence type="predicted"/>
<dbReference type="AlphaFoldDB" id="A0A5A9ZVA8"/>
<feature type="compositionally biased region" description="Low complexity" evidence="1">
    <location>
        <begin position="245"/>
        <end position="264"/>
    </location>
</feature>
<evidence type="ECO:0000256" key="1">
    <source>
        <dbReference type="SAM" id="MobiDB-lite"/>
    </source>
</evidence>
<feature type="region of interest" description="Disordered" evidence="1">
    <location>
        <begin position="243"/>
        <end position="306"/>
    </location>
</feature>
<dbReference type="EMBL" id="VINQ01000001">
    <property type="protein sequence ID" value="KAA0921167.1"/>
    <property type="molecule type" value="Genomic_DNA"/>
</dbReference>
<organism evidence="2 3">
    <name type="scientific">Aquicoccus porphyridii</name>
    <dbReference type="NCBI Taxonomy" id="1852029"/>
    <lineage>
        <taxon>Bacteria</taxon>
        <taxon>Pseudomonadati</taxon>
        <taxon>Pseudomonadota</taxon>
        <taxon>Alphaproteobacteria</taxon>
        <taxon>Rhodobacterales</taxon>
        <taxon>Paracoccaceae</taxon>
        <taxon>Aquicoccus</taxon>
    </lineage>
</organism>
<gene>
    <name evidence="2" type="ORF">FLO80_03080</name>
</gene>
<dbReference type="RefSeq" id="WP_111361815.1">
    <property type="nucleotide sequence ID" value="NZ_VINQ01000001.1"/>
</dbReference>
<keyword evidence="3" id="KW-1185">Reference proteome</keyword>